<dbReference type="PRINTS" id="PR00038">
    <property type="entry name" value="HTHLUXR"/>
</dbReference>
<dbReference type="GeneID" id="86054282"/>
<dbReference type="SMART" id="SM00421">
    <property type="entry name" value="HTH_LUXR"/>
    <property type="match status" value="1"/>
</dbReference>
<keyword evidence="3" id="KW-0804">Transcription</keyword>
<comment type="caution">
    <text evidence="7">The sequence shown here is derived from an EMBL/GenBank/DDBJ whole genome shotgun (WGS) entry which is preliminary data.</text>
</comment>
<evidence type="ECO:0000256" key="4">
    <source>
        <dbReference type="SAM" id="Coils"/>
    </source>
</evidence>
<feature type="domain" description="HTH luxR-type" evidence="6">
    <location>
        <begin position="486"/>
        <end position="551"/>
    </location>
</feature>
<dbReference type="PANTHER" id="PTHR44688:SF16">
    <property type="entry name" value="DNA-BINDING TRANSCRIPTIONAL ACTIVATOR DEVR_DOSR"/>
    <property type="match status" value="1"/>
</dbReference>
<dbReference type="InterPro" id="IPR036388">
    <property type="entry name" value="WH-like_DNA-bd_sf"/>
</dbReference>
<protein>
    <submittedName>
        <fullName evidence="7">Regulatory protein, luxR family</fullName>
    </submittedName>
</protein>
<feature type="transmembrane region" description="Helical" evidence="5">
    <location>
        <begin position="365"/>
        <end position="383"/>
    </location>
</feature>
<dbReference type="Pfam" id="PF00196">
    <property type="entry name" value="GerE"/>
    <property type="match status" value="1"/>
</dbReference>
<dbReference type="Proteomes" id="UP000182121">
    <property type="component" value="Unassembled WGS sequence"/>
</dbReference>
<accession>A0A1I0D628</accession>
<dbReference type="PROSITE" id="PS50043">
    <property type="entry name" value="HTH_LUXR_2"/>
    <property type="match status" value="1"/>
</dbReference>
<keyword evidence="5" id="KW-0812">Transmembrane</keyword>
<evidence type="ECO:0000256" key="3">
    <source>
        <dbReference type="ARBA" id="ARBA00023163"/>
    </source>
</evidence>
<dbReference type="InterPro" id="IPR016032">
    <property type="entry name" value="Sig_transdc_resp-reg_C-effctor"/>
</dbReference>
<feature type="transmembrane region" description="Helical" evidence="5">
    <location>
        <begin position="26"/>
        <end position="51"/>
    </location>
</feature>
<gene>
    <name evidence="7" type="ORF">SAMN05216521_100428</name>
</gene>
<keyword evidence="1" id="KW-0805">Transcription regulation</keyword>
<evidence type="ECO:0000313" key="8">
    <source>
        <dbReference type="Proteomes" id="UP000182121"/>
    </source>
</evidence>
<feature type="coiled-coil region" evidence="4">
    <location>
        <begin position="432"/>
        <end position="466"/>
    </location>
</feature>
<keyword evidence="2" id="KW-0238">DNA-binding</keyword>
<name>A0A1I0D628_9FIRM</name>
<evidence type="ECO:0000313" key="7">
    <source>
        <dbReference type="EMBL" id="SET26931.1"/>
    </source>
</evidence>
<evidence type="ECO:0000256" key="1">
    <source>
        <dbReference type="ARBA" id="ARBA00023015"/>
    </source>
</evidence>
<evidence type="ECO:0000256" key="5">
    <source>
        <dbReference type="SAM" id="Phobius"/>
    </source>
</evidence>
<keyword evidence="4" id="KW-0175">Coiled coil</keyword>
<dbReference type="CDD" id="cd06170">
    <property type="entry name" value="LuxR_C_like"/>
    <property type="match status" value="1"/>
</dbReference>
<dbReference type="RefSeq" id="WP_074661602.1">
    <property type="nucleotide sequence ID" value="NZ_FOIO01000004.1"/>
</dbReference>
<sequence length="559" mass="62721">MILRLKEIRSVLEAAQTQSVSMRRRLMFYLFTIMLFFAFLIAMLLFLFGAIDPIGYEIERALSNQLENSVNSIEHQSNDQAAYVLAFSQQITAAVKDELSDAGITFNELRNTPDALESMQNRLFDIVSSNMKLAPCSGAFCFLKTTVNDALPDKSYNGLYLKFANLYAENTIHNDVCLFRGFSTVAREKNINLHSTWQLETQEGLFPEIDGEMSGKSENISGAFFLTSVYKLPDTWESVRFLCIPVLDSGGNTIGVCGFEISSLYFSLSHKTMGSSQAHIFCALLTEDSDCYVGQIAGNQSGYFPPIENSFSVENGSSLTTFHSGDTEFVGKTQELTIGTTAHMVAAMLPATEYQALVQTVRLKIAAFLFIASFAILASILWGSKKYVAPIIKDLEQIKTNTDRTQSESHVLEIEDLFAFLAEQDREHEAALSALNQERLEAESRQERLQSKLEQTSSDLGSAQAEIARLAYSRKQEIDPDDFQYFLEGISQLTPTERKVFDLYLEGKNAKEIIAILGVTENTLKFHNKNIYNKLGVSSRKQLLRYATLMKQQEENDQQ</sequence>
<dbReference type="InterPro" id="IPR000792">
    <property type="entry name" value="Tscrpt_reg_LuxR_C"/>
</dbReference>
<dbReference type="Gene3D" id="1.10.10.10">
    <property type="entry name" value="Winged helix-like DNA-binding domain superfamily/Winged helix DNA-binding domain"/>
    <property type="match status" value="1"/>
</dbReference>
<keyword evidence="5" id="KW-1133">Transmembrane helix</keyword>
<dbReference type="GO" id="GO:0003677">
    <property type="term" value="F:DNA binding"/>
    <property type="evidence" value="ECO:0007669"/>
    <property type="project" value="UniProtKB-KW"/>
</dbReference>
<dbReference type="PANTHER" id="PTHR44688">
    <property type="entry name" value="DNA-BINDING TRANSCRIPTIONAL ACTIVATOR DEVR_DOSR"/>
    <property type="match status" value="1"/>
</dbReference>
<proteinExistence type="predicted"/>
<dbReference type="GO" id="GO:0006355">
    <property type="term" value="P:regulation of DNA-templated transcription"/>
    <property type="evidence" value="ECO:0007669"/>
    <property type="project" value="InterPro"/>
</dbReference>
<dbReference type="AlphaFoldDB" id="A0A1I0D628"/>
<dbReference type="SUPFAM" id="SSF46894">
    <property type="entry name" value="C-terminal effector domain of the bipartite response regulators"/>
    <property type="match status" value="1"/>
</dbReference>
<organism evidence="7 8">
    <name type="scientific">Enterocloster clostridioformis</name>
    <dbReference type="NCBI Taxonomy" id="1531"/>
    <lineage>
        <taxon>Bacteria</taxon>
        <taxon>Bacillati</taxon>
        <taxon>Bacillota</taxon>
        <taxon>Clostridia</taxon>
        <taxon>Lachnospirales</taxon>
        <taxon>Lachnospiraceae</taxon>
        <taxon>Enterocloster</taxon>
    </lineage>
</organism>
<evidence type="ECO:0000259" key="6">
    <source>
        <dbReference type="PROSITE" id="PS50043"/>
    </source>
</evidence>
<keyword evidence="5" id="KW-0472">Membrane</keyword>
<reference evidence="7 8" key="1">
    <citation type="submission" date="2016-10" db="EMBL/GenBank/DDBJ databases">
        <authorList>
            <person name="Varghese N."/>
            <person name="Submissions S."/>
        </authorList>
    </citation>
    <scope>NUCLEOTIDE SEQUENCE [LARGE SCALE GENOMIC DNA]</scope>
    <source>
        <strain evidence="7 8">NLAE-zl-C196</strain>
    </source>
</reference>
<evidence type="ECO:0000256" key="2">
    <source>
        <dbReference type="ARBA" id="ARBA00023125"/>
    </source>
</evidence>
<dbReference type="EMBL" id="FOIO01000004">
    <property type="protein sequence ID" value="SET26931.1"/>
    <property type="molecule type" value="Genomic_DNA"/>
</dbReference>